<dbReference type="AlphaFoldDB" id="A0A165QFG9"/>
<name>A0A165QFG9_9AGAM</name>
<proteinExistence type="predicted"/>
<evidence type="ECO:0000313" key="1">
    <source>
        <dbReference type="EMBL" id="KZT22364.1"/>
    </source>
</evidence>
<dbReference type="InParanoid" id="A0A165QFG9"/>
<reference evidence="1 2" key="1">
    <citation type="journal article" date="2016" name="Mol. Biol. Evol.">
        <title>Comparative Genomics of Early-Diverging Mushroom-Forming Fungi Provides Insights into the Origins of Lignocellulose Decay Capabilities.</title>
        <authorList>
            <person name="Nagy L.G."/>
            <person name="Riley R."/>
            <person name="Tritt A."/>
            <person name="Adam C."/>
            <person name="Daum C."/>
            <person name="Floudas D."/>
            <person name="Sun H."/>
            <person name="Yadav J.S."/>
            <person name="Pangilinan J."/>
            <person name="Larsson K.H."/>
            <person name="Matsuura K."/>
            <person name="Barry K."/>
            <person name="Labutti K."/>
            <person name="Kuo R."/>
            <person name="Ohm R.A."/>
            <person name="Bhattacharya S.S."/>
            <person name="Shirouzu T."/>
            <person name="Yoshinaga Y."/>
            <person name="Martin F.M."/>
            <person name="Grigoriev I.V."/>
            <person name="Hibbett D.S."/>
        </authorList>
    </citation>
    <scope>NUCLEOTIDE SEQUENCE [LARGE SCALE GENOMIC DNA]</scope>
    <source>
        <strain evidence="1 2">HHB14362 ss-1</strain>
    </source>
</reference>
<gene>
    <name evidence="1" type="ORF">NEOLEDRAFT_656456</name>
</gene>
<organism evidence="1 2">
    <name type="scientific">Neolentinus lepideus HHB14362 ss-1</name>
    <dbReference type="NCBI Taxonomy" id="1314782"/>
    <lineage>
        <taxon>Eukaryota</taxon>
        <taxon>Fungi</taxon>
        <taxon>Dikarya</taxon>
        <taxon>Basidiomycota</taxon>
        <taxon>Agaricomycotina</taxon>
        <taxon>Agaricomycetes</taxon>
        <taxon>Gloeophyllales</taxon>
        <taxon>Gloeophyllaceae</taxon>
        <taxon>Neolentinus</taxon>
    </lineage>
</organism>
<accession>A0A165QFG9</accession>
<dbReference type="Proteomes" id="UP000076761">
    <property type="component" value="Unassembled WGS sequence"/>
</dbReference>
<protein>
    <submittedName>
        <fullName evidence="1">Uncharacterized protein</fullName>
    </submittedName>
</protein>
<evidence type="ECO:0000313" key="2">
    <source>
        <dbReference type="Proteomes" id="UP000076761"/>
    </source>
</evidence>
<sequence>MSRTLHHFITSRPYDYLLLLQPRVCARLPDDLAPPRFGRGSYEMQWHLTITGVYCSAAVRRPAHIHPLLPSGHARAHCHRPRVRQDATANHGCTSRGAAIRVVCCLRNPRSGDLQVLPEAERTLSTVLMAEVKVDEKVDETA</sequence>
<keyword evidence="2" id="KW-1185">Reference proteome</keyword>
<dbReference type="EMBL" id="KV425596">
    <property type="protein sequence ID" value="KZT22364.1"/>
    <property type="molecule type" value="Genomic_DNA"/>
</dbReference>